<dbReference type="InterPro" id="IPR002371">
    <property type="entry name" value="FlgK"/>
</dbReference>
<comment type="similarity">
    <text evidence="3 7">Belongs to the flagella basal body rod proteins family.</text>
</comment>
<evidence type="ECO:0000256" key="4">
    <source>
        <dbReference type="ARBA" id="ARBA00016244"/>
    </source>
</evidence>
<keyword evidence="10" id="KW-0969">Cilium</keyword>
<evidence type="ECO:0000256" key="7">
    <source>
        <dbReference type="RuleBase" id="RU362065"/>
    </source>
</evidence>
<dbReference type="Pfam" id="PF22638">
    <property type="entry name" value="FlgK_D1"/>
    <property type="match status" value="1"/>
</dbReference>
<name>A0A8J8M9U9_9FIRM</name>
<comment type="subcellular location">
    <subcellularLocation>
        <location evidence="1 7">Bacterial flagellum</location>
    </subcellularLocation>
    <subcellularLocation>
        <location evidence="2 7">Secreted</location>
    </subcellularLocation>
</comment>
<keyword evidence="10" id="KW-0966">Cell projection</keyword>
<dbReference type="NCBIfam" id="TIGR02492">
    <property type="entry name" value="flgK_ends"/>
    <property type="match status" value="1"/>
</dbReference>
<feature type="domain" description="Flagellar hook-associated protein FlgK helical" evidence="9">
    <location>
        <begin position="97"/>
        <end position="298"/>
    </location>
</feature>
<keyword evidence="11" id="KW-1185">Reference proteome</keyword>
<dbReference type="AlphaFoldDB" id="A0A8J8M9U9"/>
<evidence type="ECO:0000256" key="2">
    <source>
        <dbReference type="ARBA" id="ARBA00004613"/>
    </source>
</evidence>
<reference evidence="10 11" key="1">
    <citation type="submission" date="2020-07" db="EMBL/GenBank/DDBJ databases">
        <title>Vallitalea guaymasensis genome.</title>
        <authorList>
            <person name="Postec A."/>
        </authorList>
    </citation>
    <scope>NUCLEOTIDE SEQUENCE [LARGE SCALE GENOMIC DNA]</scope>
    <source>
        <strain evidence="10 11">Ra1766G1</strain>
    </source>
</reference>
<dbReference type="PRINTS" id="PR01005">
    <property type="entry name" value="FLGHOOKAP1"/>
</dbReference>
<dbReference type="RefSeq" id="WP_212693136.1">
    <property type="nucleotide sequence ID" value="NZ_CP058561.1"/>
</dbReference>
<evidence type="ECO:0000256" key="5">
    <source>
        <dbReference type="ARBA" id="ARBA00022525"/>
    </source>
</evidence>
<protein>
    <recommendedName>
        <fullName evidence="4 7">Flagellar hook-associated protein 1</fullName>
        <shortName evidence="7">HAP1</shortName>
    </recommendedName>
</protein>
<sequence>MQSSFFGLNVATQGLFTARTWLDITNHNITNAQTPGYSRQFGVQSACRPLPNNGIGMMGTGSEILKISQYRNKYLDTKFWSNSSHLGEYTVKNSQTSSIETILNEIKDTGISKQFDDMFDSLQKLSTDPSNESYKINFIDMAKSFSRFFNDIGDKMRSFQREANFSIKTKVDQINYCANQLATLNEQIENVEFSGAEANDLRDKRALIVDELSHIINVKVDERVDVNGKKTFSVLANGQKLVEGTKVNLLETKSREHLNNPEDEPGLYDIYWANGNKFDMTDPELEGELKGYIDMRDGNNGNNFKGVINSLTAASNIITVSNVNRADLPDKGEIKIDGVVYKYDSFTYDKGNNEVTFTLASNAPAGAKNVSMGEDLKYKGISYYTERLNNFVRTVAEKFNEIHRGGNNGTGGPLFTFKDYNPGDVVDYSKMTIDNFQFSSEIASDIDKLLTSSDPTSGESDNDIIKRMLDLKHDNDMFKTGEPGNYIQALIGELGIDKSQAASFEKGQVDLNLMINNQRLSYSGVDLNEETTNIIKFQQAYVISAQMIRVFDEIYDVTINRMGAN</sequence>
<dbReference type="EMBL" id="CP058561">
    <property type="protein sequence ID" value="QUH28986.1"/>
    <property type="molecule type" value="Genomic_DNA"/>
</dbReference>
<dbReference type="InterPro" id="IPR053927">
    <property type="entry name" value="FlgK_helical"/>
</dbReference>
<gene>
    <name evidence="7 10" type="primary">flgK</name>
    <name evidence="10" type="ORF">HYG85_08645</name>
</gene>
<keyword evidence="6 7" id="KW-0975">Bacterial flagellum</keyword>
<dbReference type="InterPro" id="IPR010930">
    <property type="entry name" value="Flg_bb/hook_C_dom"/>
</dbReference>
<evidence type="ECO:0000313" key="10">
    <source>
        <dbReference type="EMBL" id="QUH28986.1"/>
    </source>
</evidence>
<keyword evidence="10" id="KW-0282">Flagellum</keyword>
<evidence type="ECO:0000259" key="8">
    <source>
        <dbReference type="Pfam" id="PF06429"/>
    </source>
</evidence>
<dbReference type="GO" id="GO:0009424">
    <property type="term" value="C:bacterial-type flagellum hook"/>
    <property type="evidence" value="ECO:0007669"/>
    <property type="project" value="UniProtKB-UniRule"/>
</dbReference>
<dbReference type="Pfam" id="PF06429">
    <property type="entry name" value="Flg_bbr_C"/>
    <property type="match status" value="1"/>
</dbReference>
<evidence type="ECO:0000256" key="1">
    <source>
        <dbReference type="ARBA" id="ARBA00004365"/>
    </source>
</evidence>
<evidence type="ECO:0000256" key="3">
    <source>
        <dbReference type="ARBA" id="ARBA00009677"/>
    </source>
</evidence>
<evidence type="ECO:0000256" key="6">
    <source>
        <dbReference type="ARBA" id="ARBA00023143"/>
    </source>
</evidence>
<dbReference type="GO" id="GO:0005576">
    <property type="term" value="C:extracellular region"/>
    <property type="evidence" value="ECO:0007669"/>
    <property type="project" value="UniProtKB-SubCell"/>
</dbReference>
<dbReference type="GO" id="GO:0044780">
    <property type="term" value="P:bacterial-type flagellum assembly"/>
    <property type="evidence" value="ECO:0007669"/>
    <property type="project" value="InterPro"/>
</dbReference>
<dbReference type="GO" id="GO:0005198">
    <property type="term" value="F:structural molecule activity"/>
    <property type="evidence" value="ECO:0007669"/>
    <property type="project" value="UniProtKB-UniRule"/>
</dbReference>
<dbReference type="Proteomes" id="UP000677305">
    <property type="component" value="Chromosome"/>
</dbReference>
<accession>A0A8J8M9U9</accession>
<proteinExistence type="inferred from homology"/>
<feature type="domain" description="Flagellar basal-body/hook protein C-terminal" evidence="8">
    <location>
        <begin position="518"/>
        <end position="560"/>
    </location>
</feature>
<organism evidence="10 11">
    <name type="scientific">Vallitalea guaymasensis</name>
    <dbReference type="NCBI Taxonomy" id="1185412"/>
    <lineage>
        <taxon>Bacteria</taxon>
        <taxon>Bacillati</taxon>
        <taxon>Bacillota</taxon>
        <taxon>Clostridia</taxon>
        <taxon>Lachnospirales</taxon>
        <taxon>Vallitaleaceae</taxon>
        <taxon>Vallitalea</taxon>
    </lineage>
</organism>
<dbReference type="PANTHER" id="PTHR30033">
    <property type="entry name" value="FLAGELLAR HOOK-ASSOCIATED PROTEIN 1"/>
    <property type="match status" value="1"/>
</dbReference>
<keyword evidence="5 7" id="KW-0964">Secreted</keyword>
<dbReference type="KEGG" id="vgu:HYG85_08645"/>
<evidence type="ECO:0000313" key="11">
    <source>
        <dbReference type="Proteomes" id="UP000677305"/>
    </source>
</evidence>
<evidence type="ECO:0000259" key="9">
    <source>
        <dbReference type="Pfam" id="PF22638"/>
    </source>
</evidence>
<dbReference type="SUPFAM" id="SSF64518">
    <property type="entry name" value="Phase 1 flagellin"/>
    <property type="match status" value="1"/>
</dbReference>
<dbReference type="PANTHER" id="PTHR30033:SF1">
    <property type="entry name" value="FLAGELLAR HOOK-ASSOCIATED PROTEIN 1"/>
    <property type="match status" value="1"/>
</dbReference>